<dbReference type="InterPro" id="IPR008271">
    <property type="entry name" value="Ser/Thr_kinase_AS"/>
</dbReference>
<keyword evidence="10" id="KW-1185">Reference proteome</keyword>
<dbReference type="RefSeq" id="WP_203733959.1">
    <property type="nucleotide sequence ID" value="NZ_BOML01000059.1"/>
</dbReference>
<evidence type="ECO:0000256" key="7">
    <source>
        <dbReference type="SAM" id="Phobius"/>
    </source>
</evidence>
<keyword evidence="3" id="KW-0808">Transferase</keyword>
<dbReference type="InterPro" id="IPR000719">
    <property type="entry name" value="Prot_kinase_dom"/>
</dbReference>
<accession>A0ABQ3Z8F5</accession>
<evidence type="ECO:0000256" key="2">
    <source>
        <dbReference type="ARBA" id="ARBA00022527"/>
    </source>
</evidence>
<name>A0ABQ3Z8F5_9ACTN</name>
<evidence type="ECO:0000259" key="8">
    <source>
        <dbReference type="PROSITE" id="PS50011"/>
    </source>
</evidence>
<keyword evidence="7" id="KW-0812">Transmembrane</keyword>
<dbReference type="PROSITE" id="PS50011">
    <property type="entry name" value="PROTEIN_KINASE_DOM"/>
    <property type="match status" value="1"/>
</dbReference>
<dbReference type="PANTHER" id="PTHR43289">
    <property type="entry name" value="MITOGEN-ACTIVATED PROTEIN KINASE KINASE KINASE 20-RELATED"/>
    <property type="match status" value="1"/>
</dbReference>
<evidence type="ECO:0000256" key="5">
    <source>
        <dbReference type="ARBA" id="ARBA00022777"/>
    </source>
</evidence>
<evidence type="ECO:0000313" key="9">
    <source>
        <dbReference type="EMBL" id="GIE06098.1"/>
    </source>
</evidence>
<dbReference type="PANTHER" id="PTHR43289:SF6">
    <property type="entry name" value="SERINE_THREONINE-PROTEIN KINASE NEKL-3"/>
    <property type="match status" value="1"/>
</dbReference>
<sequence length="481" mass="51357">MVTVGQLVAGRYRVLHPLAEGGMSHVWLAHDEVDDIPVAIKKCALPAGLTPDEEDVFRVWTAREARSFVLVDHPNVVRTLDVLHEDDAPWIVMEFVASRSLQQVLDESGPLPPARVAGIGLAVLEGLLAVRRAGLLHLDVKPSNVLIADDGRVMLSDFGPAVTAEGVRALAGVGIVLGSPKYLAPERLLDGLALPESDLWSLGATLYHAVDGRPPFVRATTAETLRALTDETPEPPRQAGPLTEVIVALLRRVPSARPEPPMVEHALRAVIGQPADRRGLPPAAAPPVPAEPGRKRRIAVAAALIGVLIAVGAVVGLVRPEDRAGSPAVASPPSAAPPAAPAGWYWYISPVGLRVMLPAEFPVSGGVFGVSVAGSATRPHLEISTVADQSANLLETLTTTEGSVGMLDYRRLRMAQLPDGAEWEYTYRSGGLLGDMHALQRLVILDGHVYRFEWEVPARSWVSELSRFNMIVDSFQPSSGG</sequence>
<dbReference type="CDD" id="cd14014">
    <property type="entry name" value="STKc_PknB_like"/>
    <property type="match status" value="1"/>
</dbReference>
<dbReference type="SMART" id="SM00220">
    <property type="entry name" value="S_TKc"/>
    <property type="match status" value="1"/>
</dbReference>
<evidence type="ECO:0000256" key="1">
    <source>
        <dbReference type="ARBA" id="ARBA00012513"/>
    </source>
</evidence>
<evidence type="ECO:0000313" key="10">
    <source>
        <dbReference type="Proteomes" id="UP000637628"/>
    </source>
</evidence>
<dbReference type="PROSITE" id="PS00108">
    <property type="entry name" value="PROTEIN_KINASE_ST"/>
    <property type="match status" value="1"/>
</dbReference>
<organism evidence="9 10">
    <name type="scientific">Paractinoplanes durhamensis</name>
    <dbReference type="NCBI Taxonomy" id="113563"/>
    <lineage>
        <taxon>Bacteria</taxon>
        <taxon>Bacillati</taxon>
        <taxon>Actinomycetota</taxon>
        <taxon>Actinomycetes</taxon>
        <taxon>Micromonosporales</taxon>
        <taxon>Micromonosporaceae</taxon>
        <taxon>Paractinoplanes</taxon>
    </lineage>
</organism>
<dbReference type="Pfam" id="PF00069">
    <property type="entry name" value="Pkinase"/>
    <property type="match status" value="1"/>
</dbReference>
<protein>
    <recommendedName>
        <fullName evidence="1">non-specific serine/threonine protein kinase</fullName>
        <ecNumber evidence="1">2.7.11.1</ecNumber>
    </recommendedName>
</protein>
<dbReference type="InterPro" id="IPR011009">
    <property type="entry name" value="Kinase-like_dom_sf"/>
</dbReference>
<dbReference type="Gene3D" id="3.30.200.20">
    <property type="entry name" value="Phosphorylase Kinase, domain 1"/>
    <property type="match status" value="1"/>
</dbReference>
<feature type="domain" description="Protein kinase" evidence="8">
    <location>
        <begin position="12"/>
        <end position="268"/>
    </location>
</feature>
<keyword evidence="4" id="KW-0547">Nucleotide-binding</keyword>
<keyword evidence="6" id="KW-0067">ATP-binding</keyword>
<keyword evidence="5" id="KW-0418">Kinase</keyword>
<keyword evidence="7" id="KW-1133">Transmembrane helix</keyword>
<dbReference type="EMBL" id="BOML01000059">
    <property type="protein sequence ID" value="GIE06098.1"/>
    <property type="molecule type" value="Genomic_DNA"/>
</dbReference>
<feature type="transmembrane region" description="Helical" evidence="7">
    <location>
        <begin position="298"/>
        <end position="318"/>
    </location>
</feature>
<dbReference type="SUPFAM" id="SSF56112">
    <property type="entry name" value="Protein kinase-like (PK-like)"/>
    <property type="match status" value="1"/>
</dbReference>
<evidence type="ECO:0000256" key="6">
    <source>
        <dbReference type="ARBA" id="ARBA00022840"/>
    </source>
</evidence>
<dbReference type="Proteomes" id="UP000637628">
    <property type="component" value="Unassembled WGS sequence"/>
</dbReference>
<keyword evidence="7" id="KW-0472">Membrane</keyword>
<dbReference type="EC" id="2.7.11.1" evidence="1"/>
<evidence type="ECO:0000256" key="4">
    <source>
        <dbReference type="ARBA" id="ARBA00022741"/>
    </source>
</evidence>
<reference evidence="9 10" key="1">
    <citation type="submission" date="2021-01" db="EMBL/GenBank/DDBJ databases">
        <title>Whole genome shotgun sequence of Actinoplanes durhamensis NBRC 14914.</title>
        <authorList>
            <person name="Komaki H."/>
            <person name="Tamura T."/>
        </authorList>
    </citation>
    <scope>NUCLEOTIDE SEQUENCE [LARGE SCALE GENOMIC DNA]</scope>
    <source>
        <strain evidence="9 10">NBRC 14914</strain>
    </source>
</reference>
<keyword evidence="2" id="KW-0723">Serine/threonine-protein kinase</keyword>
<gene>
    <name evidence="9" type="ORF">Adu01nite_74480</name>
</gene>
<dbReference type="Gene3D" id="1.10.510.10">
    <property type="entry name" value="Transferase(Phosphotransferase) domain 1"/>
    <property type="match status" value="1"/>
</dbReference>
<evidence type="ECO:0000256" key="3">
    <source>
        <dbReference type="ARBA" id="ARBA00022679"/>
    </source>
</evidence>
<proteinExistence type="predicted"/>
<comment type="caution">
    <text evidence="9">The sequence shown here is derived from an EMBL/GenBank/DDBJ whole genome shotgun (WGS) entry which is preliminary data.</text>
</comment>